<dbReference type="InterPro" id="IPR001387">
    <property type="entry name" value="Cro/C1-type_HTH"/>
</dbReference>
<dbReference type="GO" id="GO:0003677">
    <property type="term" value="F:DNA binding"/>
    <property type="evidence" value="ECO:0007669"/>
    <property type="project" value="InterPro"/>
</dbReference>
<dbReference type="RefSeq" id="WP_166317607.1">
    <property type="nucleotide sequence ID" value="NZ_WOTH01000034.1"/>
</dbReference>
<dbReference type="AlphaFoldDB" id="A0A967EDZ8"/>
<dbReference type="InterPro" id="IPR010982">
    <property type="entry name" value="Lambda_DNA-bd_dom_sf"/>
</dbReference>
<organism evidence="3 4">
    <name type="scientific">Acetobacter estunensis</name>
    <dbReference type="NCBI Taxonomy" id="104097"/>
    <lineage>
        <taxon>Bacteria</taxon>
        <taxon>Pseudomonadati</taxon>
        <taxon>Pseudomonadota</taxon>
        <taxon>Alphaproteobacteria</taxon>
        <taxon>Acetobacterales</taxon>
        <taxon>Acetobacteraceae</taxon>
        <taxon>Acetobacter</taxon>
    </lineage>
</organism>
<reference evidence="3" key="1">
    <citation type="submission" date="2019-11" db="EMBL/GenBank/DDBJ databases">
        <title>Description of new Acetobacter species.</title>
        <authorList>
            <person name="Cleenwerck I."/>
            <person name="Sombolestani A.S."/>
        </authorList>
    </citation>
    <scope>NUCLEOTIDE SEQUENCE</scope>
    <source>
        <strain evidence="3">LMG 1626</strain>
    </source>
</reference>
<evidence type="ECO:0000259" key="2">
    <source>
        <dbReference type="PROSITE" id="PS50943"/>
    </source>
</evidence>
<feature type="domain" description="HTH cro/C1-type" evidence="2">
    <location>
        <begin position="19"/>
        <end position="73"/>
    </location>
</feature>
<dbReference type="Gene3D" id="1.10.260.40">
    <property type="entry name" value="lambda repressor-like DNA-binding domains"/>
    <property type="match status" value="1"/>
</dbReference>
<sequence>MSDGESRSGNIDAHVGARIRLRRTMLGLSQEKLGEAIGLTFQQVQKYERGTNRVSASRLFDIARVLDVPIGFFYDDMMREDGQEPAEASPVTGFAEAQQSFGGPPSTSAFSSSPVDVGLLSRRETQDLVRAYYRIPGEKVRKRVLELIRSLSVTDDPETGGSGSKEPFAL</sequence>
<keyword evidence="4" id="KW-1185">Reference proteome</keyword>
<protein>
    <submittedName>
        <fullName evidence="3">Helix-turn-helix domain-containing protein</fullName>
    </submittedName>
</protein>
<dbReference type="Pfam" id="PF01381">
    <property type="entry name" value="HTH_3"/>
    <property type="match status" value="1"/>
</dbReference>
<dbReference type="SUPFAM" id="SSF47413">
    <property type="entry name" value="lambda repressor-like DNA-binding domains"/>
    <property type="match status" value="1"/>
</dbReference>
<proteinExistence type="predicted"/>
<dbReference type="SMART" id="SM00530">
    <property type="entry name" value="HTH_XRE"/>
    <property type="match status" value="1"/>
</dbReference>
<name>A0A967EDZ8_9PROT</name>
<comment type="caution">
    <text evidence="3">The sequence shown here is derived from an EMBL/GenBank/DDBJ whole genome shotgun (WGS) entry which is preliminary data.</text>
</comment>
<accession>A0A967EDZ8</accession>
<evidence type="ECO:0000313" key="3">
    <source>
        <dbReference type="EMBL" id="NHO54831.1"/>
    </source>
</evidence>
<feature type="compositionally biased region" description="Polar residues" evidence="1">
    <location>
        <begin position="97"/>
        <end position="114"/>
    </location>
</feature>
<feature type="region of interest" description="Disordered" evidence="1">
    <location>
        <begin position="83"/>
        <end position="114"/>
    </location>
</feature>
<evidence type="ECO:0000256" key="1">
    <source>
        <dbReference type="SAM" id="MobiDB-lite"/>
    </source>
</evidence>
<dbReference type="CDD" id="cd00093">
    <property type="entry name" value="HTH_XRE"/>
    <property type="match status" value="1"/>
</dbReference>
<evidence type="ECO:0000313" key="4">
    <source>
        <dbReference type="Proteomes" id="UP000597459"/>
    </source>
</evidence>
<gene>
    <name evidence="3" type="ORF">GOB87_12890</name>
</gene>
<dbReference type="Proteomes" id="UP000597459">
    <property type="component" value="Unassembled WGS sequence"/>
</dbReference>
<dbReference type="EMBL" id="WOTH01000034">
    <property type="protein sequence ID" value="NHO54831.1"/>
    <property type="molecule type" value="Genomic_DNA"/>
</dbReference>
<dbReference type="PROSITE" id="PS50943">
    <property type="entry name" value="HTH_CROC1"/>
    <property type="match status" value="1"/>
</dbReference>